<organism evidence="2 3">
    <name type="scientific">Listeria kieliensis</name>
    <dbReference type="NCBI Taxonomy" id="1621700"/>
    <lineage>
        <taxon>Bacteria</taxon>
        <taxon>Bacillati</taxon>
        <taxon>Bacillota</taxon>
        <taxon>Bacilli</taxon>
        <taxon>Bacillales</taxon>
        <taxon>Listeriaceae</taxon>
        <taxon>Listeria</taxon>
    </lineage>
</organism>
<evidence type="ECO:0000313" key="2">
    <source>
        <dbReference type="EMBL" id="RDX02819.1"/>
    </source>
</evidence>
<reference evidence="3" key="1">
    <citation type="submission" date="2015-04" db="EMBL/GenBank/DDBJ databases">
        <authorList>
            <person name="Schardt J."/>
            <person name="Mueller-Herbst S."/>
            <person name="Scherer S."/>
            <person name="Huptas C."/>
        </authorList>
    </citation>
    <scope>NUCLEOTIDE SEQUENCE [LARGE SCALE GENOMIC DNA]</scope>
    <source>
        <strain evidence="3">Kiel-L1</strain>
    </source>
</reference>
<sequence>MSYEFFPVVYDELMDSELYDAWSDFALRHLPEETYSLLDLAAGTGEFSLRMALAGLQVSALDLAPEMVRVAKEKFAQINLDIPVIQADMTHFDLKKEFDAITCFCDSLNYLETEEAVRAAFQHVFRHLKLDGTFLFDVHSVYKMDRIFQDYSYGEGDPYVATIWNSFPGEYPHSVEHELSFFIREEEGERYIRKDELHKERTFPISIYKKMLLETNFRDVQVFADFSDEKPNEKTERLFFKAKK</sequence>
<dbReference type="InterPro" id="IPR029063">
    <property type="entry name" value="SAM-dependent_MTases_sf"/>
</dbReference>
<dbReference type="InterPro" id="IPR041698">
    <property type="entry name" value="Methyltransf_25"/>
</dbReference>
<dbReference type="Gene3D" id="2.20.25.110">
    <property type="entry name" value="S-adenosyl-L-methionine-dependent methyltransferases"/>
    <property type="match status" value="1"/>
</dbReference>
<comment type="caution">
    <text evidence="2">The sequence shown here is derived from an EMBL/GenBank/DDBJ whole genome shotgun (WGS) entry which is preliminary data.</text>
</comment>
<dbReference type="EMBL" id="LARY01000001">
    <property type="protein sequence ID" value="RDX02819.1"/>
    <property type="molecule type" value="Genomic_DNA"/>
</dbReference>
<dbReference type="CDD" id="cd02440">
    <property type="entry name" value="AdoMet_MTases"/>
    <property type="match status" value="1"/>
</dbReference>
<name>A0A3D8TVI5_9LIST</name>
<dbReference type="Gene3D" id="3.40.50.150">
    <property type="entry name" value="Vaccinia Virus protein VP39"/>
    <property type="match status" value="1"/>
</dbReference>
<dbReference type="RefSeq" id="WP_115752508.1">
    <property type="nucleotide sequence ID" value="NZ_LARY01000001.1"/>
</dbReference>
<keyword evidence="2" id="KW-0808">Transferase</keyword>
<dbReference type="SUPFAM" id="SSF53335">
    <property type="entry name" value="S-adenosyl-L-methionine-dependent methyltransferases"/>
    <property type="match status" value="1"/>
</dbReference>
<gene>
    <name evidence="2" type="ORF">UR08_04755</name>
</gene>
<protein>
    <submittedName>
        <fullName evidence="2">SAM-dependent methlyltransferase</fullName>
    </submittedName>
</protein>
<evidence type="ECO:0000313" key="3">
    <source>
        <dbReference type="Proteomes" id="UP000257055"/>
    </source>
</evidence>
<proteinExistence type="predicted"/>
<dbReference type="Pfam" id="PF13649">
    <property type="entry name" value="Methyltransf_25"/>
    <property type="match status" value="1"/>
</dbReference>
<dbReference type="PANTHER" id="PTHR43591">
    <property type="entry name" value="METHYLTRANSFERASE"/>
    <property type="match status" value="1"/>
</dbReference>
<dbReference type="PANTHER" id="PTHR43591:SF110">
    <property type="entry name" value="RHODANESE DOMAIN-CONTAINING PROTEIN"/>
    <property type="match status" value="1"/>
</dbReference>
<dbReference type="AlphaFoldDB" id="A0A3D8TVI5"/>
<accession>A0A3D8TVI5</accession>
<dbReference type="Proteomes" id="UP000257055">
    <property type="component" value="Unassembled WGS sequence"/>
</dbReference>
<dbReference type="GO" id="GO:0016740">
    <property type="term" value="F:transferase activity"/>
    <property type="evidence" value="ECO:0007669"/>
    <property type="project" value="UniProtKB-KW"/>
</dbReference>
<feature type="domain" description="Methyltransferase" evidence="1">
    <location>
        <begin position="38"/>
        <end position="132"/>
    </location>
</feature>
<evidence type="ECO:0000259" key="1">
    <source>
        <dbReference type="Pfam" id="PF13649"/>
    </source>
</evidence>
<keyword evidence="3" id="KW-1185">Reference proteome</keyword>